<keyword evidence="8" id="KW-1185">Reference proteome</keyword>
<gene>
    <name evidence="6" type="ORF">PF001_g26925</name>
    <name evidence="4" type="ORF">PF002_g33309</name>
    <name evidence="3" type="ORF">PF005_g33255</name>
    <name evidence="2" type="ORF">PF006_g32886</name>
    <name evidence="5" type="ORF">PF008_g32210</name>
    <name evidence="1" type="ORF">PF009_g33097</name>
</gene>
<evidence type="ECO:0000313" key="2">
    <source>
        <dbReference type="EMBL" id="KAE9055694.1"/>
    </source>
</evidence>
<dbReference type="Proteomes" id="UP000440732">
    <property type="component" value="Unassembled WGS sequence"/>
</dbReference>
<proteinExistence type="predicted"/>
<dbReference type="Proteomes" id="UP000437068">
    <property type="component" value="Unassembled WGS sequence"/>
</dbReference>
<dbReference type="EMBL" id="QXGD01009679">
    <property type="protein sequence ID" value="KAE9157709.1"/>
    <property type="molecule type" value="Genomic_DNA"/>
</dbReference>
<evidence type="ECO:0000313" key="7">
    <source>
        <dbReference type="Proteomes" id="UP000429523"/>
    </source>
</evidence>
<evidence type="ECO:0000313" key="10">
    <source>
        <dbReference type="Proteomes" id="UP000440367"/>
    </source>
</evidence>
<dbReference type="EMBL" id="QXGE01003501">
    <property type="protein sequence ID" value="KAE9274757.1"/>
    <property type="molecule type" value="Genomic_DNA"/>
</dbReference>
<evidence type="ECO:0000313" key="6">
    <source>
        <dbReference type="EMBL" id="KAE9274757.1"/>
    </source>
</evidence>
<accession>A0A6A3DCQ3</accession>
<dbReference type="EMBL" id="QXGF01009745">
    <property type="protein sequence ID" value="KAE8916580.1"/>
    <property type="molecule type" value="Genomic_DNA"/>
</dbReference>
<evidence type="ECO:0000313" key="12">
    <source>
        <dbReference type="Proteomes" id="UP000486351"/>
    </source>
</evidence>
<dbReference type="Proteomes" id="UP000433483">
    <property type="component" value="Unassembled WGS sequence"/>
</dbReference>
<protein>
    <submittedName>
        <fullName evidence="1">Uncharacterized protein</fullName>
    </submittedName>
</protein>
<dbReference type="Proteomes" id="UP000486351">
    <property type="component" value="Unassembled WGS sequence"/>
</dbReference>
<evidence type="ECO:0000313" key="11">
    <source>
        <dbReference type="Proteomes" id="UP000440732"/>
    </source>
</evidence>
<dbReference type="AlphaFoldDB" id="A0A6A3DCQ3"/>
<evidence type="ECO:0000313" key="9">
    <source>
        <dbReference type="Proteomes" id="UP000437068"/>
    </source>
</evidence>
<organism evidence="1 7">
    <name type="scientific">Phytophthora fragariae</name>
    <dbReference type="NCBI Taxonomy" id="53985"/>
    <lineage>
        <taxon>Eukaryota</taxon>
        <taxon>Sar</taxon>
        <taxon>Stramenopiles</taxon>
        <taxon>Oomycota</taxon>
        <taxon>Peronosporomycetes</taxon>
        <taxon>Peronosporales</taxon>
        <taxon>Peronosporaceae</taxon>
        <taxon>Phytophthora</taxon>
    </lineage>
</organism>
<evidence type="ECO:0000313" key="5">
    <source>
        <dbReference type="EMBL" id="KAE9264049.1"/>
    </source>
</evidence>
<evidence type="ECO:0000313" key="4">
    <source>
        <dbReference type="EMBL" id="KAE9157709.1"/>
    </source>
</evidence>
<evidence type="ECO:0000313" key="3">
    <source>
        <dbReference type="EMBL" id="KAE9156323.1"/>
    </source>
</evidence>
<dbReference type="EMBL" id="QXGB01010209">
    <property type="protein sequence ID" value="KAE9156323.1"/>
    <property type="molecule type" value="Genomic_DNA"/>
</dbReference>
<dbReference type="EMBL" id="QXFY01008508">
    <property type="protein sequence ID" value="KAE9264049.1"/>
    <property type="molecule type" value="Genomic_DNA"/>
</dbReference>
<evidence type="ECO:0000313" key="8">
    <source>
        <dbReference type="Proteomes" id="UP000433483"/>
    </source>
</evidence>
<name>A0A6A3DCQ3_9STRA</name>
<dbReference type="Proteomes" id="UP000440367">
    <property type="component" value="Unassembled WGS sequence"/>
</dbReference>
<reference evidence="7 8" key="1">
    <citation type="submission" date="2018-08" db="EMBL/GenBank/DDBJ databases">
        <title>Genomic investigation of the strawberry pathogen Phytophthora fragariae indicates pathogenicity is determined by transcriptional variation in three key races.</title>
        <authorList>
            <person name="Adams T.M."/>
            <person name="Armitage A.D."/>
            <person name="Sobczyk M.K."/>
            <person name="Bates H.J."/>
            <person name="Dunwell J.M."/>
            <person name="Nellist C.F."/>
            <person name="Harrison R.J."/>
        </authorList>
    </citation>
    <scope>NUCLEOTIDE SEQUENCE [LARGE SCALE GENOMIC DNA]</scope>
    <source>
        <strain evidence="6 9">A4</strain>
        <strain evidence="4 10">BC-1</strain>
        <strain evidence="3 8">NOV-27</strain>
        <strain evidence="2 11">NOV-5</strain>
        <strain evidence="5 12">NOV-77</strain>
        <strain evidence="1 7">NOV-9</strain>
    </source>
</reference>
<evidence type="ECO:0000313" key="1">
    <source>
        <dbReference type="EMBL" id="KAE8916580.1"/>
    </source>
</evidence>
<dbReference type="OrthoDB" id="10274368at2759"/>
<dbReference type="EMBL" id="QXGA01010171">
    <property type="protein sequence ID" value="KAE9055694.1"/>
    <property type="molecule type" value="Genomic_DNA"/>
</dbReference>
<comment type="caution">
    <text evidence="1">The sequence shown here is derived from an EMBL/GenBank/DDBJ whole genome shotgun (WGS) entry which is preliminary data.</text>
</comment>
<sequence>MMISAPTLFLMKTRTACRTRSVDGVLIVLLIDTLWGTGATSSSTRIWRGAKRN</sequence>
<dbReference type="Proteomes" id="UP000429523">
    <property type="component" value="Unassembled WGS sequence"/>
</dbReference>